<sequence>MDNEIVLTRYADALDAYRRKELGQAQYDEGHVLMAGVLVNLHGTEHRDRRRVENQLFRRETFLHYEKEVFPDVTAAVLAPHARRGATELVALGHELMLHLAVLVAGVDRPEGTEAETRRLAGQLKVFIEALTLAQSTLDKDERRAAIADAFTDWRREFLTPSARRRRALLAGLADGTVPERQLPRDVLTLLLRHQDRLGLSDELIARETAFFLLVAAHTSATAFVRAVHHLLEWTARHPEDARRAADDPRFAQRCVHETIRLNPSSTVGMRRALAPVTLESGITVPEGARVVIDLRTVNRDPAAYGPDAAEFDPHREIAPGVMPFGLSFAAGMHVCIGQDLAAGVLQSGSGPDASLYGLVATAVRELFALGVRRDPAAPPVRDTTTTREYWARYPVLLG</sequence>
<dbReference type="InterPro" id="IPR001128">
    <property type="entry name" value="Cyt_P450"/>
</dbReference>
<dbReference type="PANTHER" id="PTHR46696:SF1">
    <property type="entry name" value="CYTOCHROME P450 YJIB-RELATED"/>
    <property type="match status" value="1"/>
</dbReference>
<protein>
    <submittedName>
        <fullName evidence="2">Cytochrome P450-like protein</fullName>
    </submittedName>
</protein>
<dbReference type="HOGENOM" id="CLU_056155_0_0_11"/>
<dbReference type="GO" id="GO:0016705">
    <property type="term" value="F:oxidoreductase activity, acting on paired donors, with incorporation or reduction of molecular oxygen"/>
    <property type="evidence" value="ECO:0007669"/>
    <property type="project" value="InterPro"/>
</dbReference>
<proteinExistence type="inferred from homology"/>
<gene>
    <name evidence="2" type="ordered locus">SCATT_p11110</name>
</gene>
<dbReference type="Pfam" id="PF00067">
    <property type="entry name" value="p450"/>
    <property type="match status" value="1"/>
</dbReference>
<dbReference type="KEGG" id="scy:SCATT_p11110"/>
<evidence type="ECO:0000256" key="1">
    <source>
        <dbReference type="ARBA" id="ARBA00010617"/>
    </source>
</evidence>
<dbReference type="GO" id="GO:0020037">
    <property type="term" value="F:heme binding"/>
    <property type="evidence" value="ECO:0007669"/>
    <property type="project" value="InterPro"/>
</dbReference>
<keyword evidence="3" id="KW-1185">Reference proteome</keyword>
<dbReference type="CDD" id="cd00302">
    <property type="entry name" value="cytochrome_P450"/>
    <property type="match status" value="1"/>
</dbReference>
<accession>G8XEF0</accession>
<dbReference type="AlphaFoldDB" id="F8JMR1"/>
<dbReference type="Proteomes" id="UP000007842">
    <property type="component" value="Plasmid pSCATT"/>
</dbReference>
<dbReference type="GO" id="GO:0004497">
    <property type="term" value="F:monooxygenase activity"/>
    <property type="evidence" value="ECO:0007669"/>
    <property type="project" value="InterPro"/>
</dbReference>
<evidence type="ECO:0000313" key="3">
    <source>
        <dbReference type="Proteomes" id="UP000007842"/>
    </source>
</evidence>
<dbReference type="GO" id="GO:0005506">
    <property type="term" value="F:iron ion binding"/>
    <property type="evidence" value="ECO:0007669"/>
    <property type="project" value="InterPro"/>
</dbReference>
<organism evidence="2 3">
    <name type="scientific">Streptantibioticus cattleyicolor (strain ATCC 35852 / DSM 46488 / JCM 4925 / NBRC 14057 / NRRL 8057)</name>
    <name type="common">Streptomyces cattleya</name>
    <dbReference type="NCBI Taxonomy" id="1003195"/>
    <lineage>
        <taxon>Bacteria</taxon>
        <taxon>Bacillati</taxon>
        <taxon>Actinomycetota</taxon>
        <taxon>Actinomycetes</taxon>
        <taxon>Kitasatosporales</taxon>
        <taxon>Streptomycetaceae</taxon>
        <taxon>Streptantibioticus</taxon>
    </lineage>
</organism>
<evidence type="ECO:0000313" key="2">
    <source>
        <dbReference type="EMBL" id="AEW99304.1"/>
    </source>
</evidence>
<dbReference type="PATRIC" id="fig|1003195.11.peg.610"/>
<dbReference type="KEGG" id="sct:SCAT_p0631"/>
<dbReference type="OrthoDB" id="54272at2"/>
<keyword evidence="2" id="KW-0614">Plasmid</keyword>
<dbReference type="EMBL" id="CP003229">
    <property type="protein sequence ID" value="AEW99304.1"/>
    <property type="molecule type" value="Genomic_DNA"/>
</dbReference>
<name>F8JMR1_STREN</name>
<dbReference type="RefSeq" id="WP_014151086.1">
    <property type="nucleotide sequence ID" value="NC_016113.1"/>
</dbReference>
<dbReference type="SUPFAM" id="SSF48264">
    <property type="entry name" value="Cytochrome P450"/>
    <property type="match status" value="1"/>
</dbReference>
<dbReference type="InterPro" id="IPR036396">
    <property type="entry name" value="Cyt_P450_sf"/>
</dbReference>
<dbReference type="PANTHER" id="PTHR46696">
    <property type="entry name" value="P450, PUTATIVE (EUROFUNG)-RELATED"/>
    <property type="match status" value="1"/>
</dbReference>
<comment type="similarity">
    <text evidence="1">Belongs to the cytochrome P450 family.</text>
</comment>
<reference evidence="3" key="1">
    <citation type="submission" date="2011-12" db="EMBL/GenBank/DDBJ databases">
        <title>Complete genome sequence of Streptomyces cattleya strain DSM 46488.</title>
        <authorList>
            <person name="Ou H.-Y."/>
            <person name="Li P."/>
            <person name="Zhao C."/>
            <person name="O'Hagan D."/>
            <person name="Deng Z."/>
        </authorList>
    </citation>
    <scope>NUCLEOTIDE SEQUENCE [LARGE SCALE GENOMIC DNA]</scope>
    <source>
        <strain evidence="3">ATCC 35852 / DSM 46488 / JCM 4925 / NBRC 14057 / NRRL 8057</strain>
        <plasmid evidence="3">Plasmid pSCATT</plasmid>
    </source>
</reference>
<accession>F8JMR1</accession>
<geneLocation type="plasmid" evidence="2 3">
    <name>pSCATT</name>
</geneLocation>
<dbReference type="Gene3D" id="1.10.630.10">
    <property type="entry name" value="Cytochrome P450"/>
    <property type="match status" value="1"/>
</dbReference>